<dbReference type="EMBL" id="KY971610">
    <property type="protein sequence ID" value="ASD52148.1"/>
    <property type="molecule type" value="Genomic_DNA"/>
</dbReference>
<name>A0A2U7NLY0_9CAUD</name>
<reference evidence="1 2" key="1">
    <citation type="submission" date="2017-04" db="EMBL/GenBank/DDBJ databases">
        <title>Isolation of lytic bacteriophages infecting Pseudomonas strains for biocontrol of fish and shrimp spoilage during chilled storage.</title>
        <authorList>
            <person name="Yang Z."/>
            <person name="Tao X."/>
            <person name="Gao L."/>
            <person name="Rao S."/>
        </authorList>
    </citation>
    <scope>NUCLEOTIDE SEQUENCE [LARGE SCALE GENOMIC DNA]</scope>
</reference>
<organism evidence="1 2">
    <name type="scientific">Pseudomonas phage PspYZU05</name>
    <dbReference type="NCBI Taxonomy" id="1983556"/>
    <lineage>
        <taxon>Viruses</taxon>
        <taxon>Duplodnaviria</taxon>
        <taxon>Heunggongvirae</taxon>
        <taxon>Uroviricota</taxon>
        <taxon>Caudoviricetes</taxon>
        <taxon>Pantevenvirales</taxon>
        <taxon>Straboviridae</taxon>
        <taxon>Jiangsuvirus</taxon>
        <taxon>Jiangsuvirus pspyzu05</taxon>
    </lineage>
</organism>
<protein>
    <submittedName>
        <fullName evidence="1">Uncharacterized protein</fullName>
    </submittedName>
</protein>
<gene>
    <name evidence="1" type="ORF">PspYZU05_196</name>
</gene>
<evidence type="ECO:0000313" key="2">
    <source>
        <dbReference type="Proteomes" id="UP000247773"/>
    </source>
</evidence>
<keyword evidence="2" id="KW-1185">Reference proteome</keyword>
<dbReference type="Proteomes" id="UP000247773">
    <property type="component" value="Genome"/>
</dbReference>
<sequence length="198" mass="22535">MKPLKTSLDTKDTIRIFNMYPEAPGLISDKSGIILCKVQRVYRQLDNALNEILLNALVSIKDDLEHIISKAGSKYSIHTNGICILLDYYTDKGLMQLFLQDLKDHIELGGLRLSSKNALRNCMQRKFADLMAVWPKYSGNRNYPVPAPSSYAKPNPEDAYYNCECWTSEYGQLRIELLDFCIAKLTKKVNFGNSNTVE</sequence>
<evidence type="ECO:0000313" key="1">
    <source>
        <dbReference type="EMBL" id="ASD52148.1"/>
    </source>
</evidence>
<proteinExistence type="predicted"/>
<accession>A0A2U7NLY0</accession>